<comment type="caution">
    <text evidence="1">The sequence shown here is derived from an EMBL/GenBank/DDBJ whole genome shotgun (WGS) entry which is preliminary data.</text>
</comment>
<dbReference type="InterPro" id="IPR008775">
    <property type="entry name" value="Phytyl_CoA_dOase-like"/>
</dbReference>
<proteinExistence type="predicted"/>
<dbReference type="PANTHER" id="PTHR20883:SF48">
    <property type="entry name" value="ECTOINE DIOXYGENASE"/>
    <property type="match status" value="1"/>
</dbReference>
<organism evidence="1 2">
    <name type="scientific">Paenibacillus macquariensis</name>
    <dbReference type="NCBI Taxonomy" id="948756"/>
    <lineage>
        <taxon>Bacteria</taxon>
        <taxon>Bacillati</taxon>
        <taxon>Bacillota</taxon>
        <taxon>Bacilli</taxon>
        <taxon>Bacillales</taxon>
        <taxon>Paenibacillaceae</taxon>
        <taxon>Paenibacillus</taxon>
    </lineage>
</organism>
<dbReference type="Proteomes" id="UP000186666">
    <property type="component" value="Unassembled WGS sequence"/>
</dbReference>
<reference evidence="1 2" key="1">
    <citation type="submission" date="2017-01" db="EMBL/GenBank/DDBJ databases">
        <authorList>
            <person name="Varghese N."/>
            <person name="Submissions S."/>
        </authorList>
    </citation>
    <scope>NUCLEOTIDE SEQUENCE [LARGE SCALE GENOMIC DNA]</scope>
    <source>
        <strain evidence="1 2">ATCC 23464</strain>
    </source>
</reference>
<dbReference type="Gene3D" id="2.60.120.620">
    <property type="entry name" value="q2cbj1_9rhob like domain"/>
    <property type="match status" value="1"/>
</dbReference>
<dbReference type="Pfam" id="PF05721">
    <property type="entry name" value="PhyH"/>
    <property type="match status" value="1"/>
</dbReference>
<dbReference type="EMBL" id="FTNK01000001">
    <property type="protein sequence ID" value="SIQ36365.1"/>
    <property type="molecule type" value="Genomic_DNA"/>
</dbReference>
<dbReference type="SUPFAM" id="SSF51197">
    <property type="entry name" value="Clavaminate synthase-like"/>
    <property type="match status" value="1"/>
</dbReference>
<keyword evidence="1" id="KW-0560">Oxidoreductase</keyword>
<keyword evidence="2" id="KW-1185">Reference proteome</keyword>
<keyword evidence="1" id="KW-0223">Dioxygenase</keyword>
<protein>
    <submittedName>
        <fullName evidence="1">Phytanoyl-CoA dioxygenase (PhyH)</fullName>
    </submittedName>
</protein>
<gene>
    <name evidence="1" type="ORF">SAMN05421578_101413</name>
</gene>
<sequence length="273" mass="30815">MKWQTEEEISKFMYKYDQTYTPIQNVHQFSNDQVVEYKDTGFFAIDPLFSSKEVTEAADGLMNLLLKDVKGAKLQFTKPQDQLHTDLDKELAIRKIYDFVEEETLHAIAYHPTLLGVLEIVLGEKPVLVQHMALMKPPHGGGEKPWHQDMAFGPLAFNKSVIGVWIALDEATIDNGCMHIIPGSQKEGCIPHYAERDWQICDSSVQVDKDVVVPLSPGGTLFFHGLIHHGTPSNQSAKGRRALQFHFAPESALKMSPQEYKRAFTNEMTDAQC</sequence>
<evidence type="ECO:0000313" key="2">
    <source>
        <dbReference type="Proteomes" id="UP000186666"/>
    </source>
</evidence>
<dbReference type="RefSeq" id="WP_068589684.1">
    <property type="nucleotide sequence ID" value="NZ_FTNK01000001.1"/>
</dbReference>
<dbReference type="GO" id="GO:0051213">
    <property type="term" value="F:dioxygenase activity"/>
    <property type="evidence" value="ECO:0007669"/>
    <property type="project" value="UniProtKB-KW"/>
</dbReference>
<accession>A0ABY1JKV8</accession>
<name>A0ABY1JKV8_9BACL</name>
<evidence type="ECO:0000313" key="1">
    <source>
        <dbReference type="EMBL" id="SIQ36365.1"/>
    </source>
</evidence>
<dbReference type="PANTHER" id="PTHR20883">
    <property type="entry name" value="PHYTANOYL-COA DIOXYGENASE DOMAIN CONTAINING 1"/>
    <property type="match status" value="1"/>
</dbReference>